<organism evidence="2 3">
    <name type="scientific">Candidatus Methylomirabilis limnetica</name>
    <dbReference type="NCBI Taxonomy" id="2033718"/>
    <lineage>
        <taxon>Bacteria</taxon>
        <taxon>Candidatus Methylomirabilota</taxon>
        <taxon>Candidatus Methylomirabilia</taxon>
        <taxon>Candidatus Methylomirabilales</taxon>
        <taxon>Candidatus Methylomirabilaceae</taxon>
        <taxon>Candidatus Methylomirabilis</taxon>
    </lineage>
</organism>
<dbReference type="Proteomes" id="UP000241436">
    <property type="component" value="Unassembled WGS sequence"/>
</dbReference>
<dbReference type="EC" id="3.1.-.-" evidence="1"/>
<dbReference type="SUPFAM" id="SSF50118">
    <property type="entry name" value="Cell growth inhibitor/plasmid maintenance toxic component"/>
    <property type="match status" value="1"/>
</dbReference>
<dbReference type="Gene3D" id="2.30.30.110">
    <property type="match status" value="1"/>
</dbReference>
<dbReference type="InterPro" id="IPR003477">
    <property type="entry name" value="PemK-like"/>
</dbReference>
<dbReference type="GO" id="GO:0016075">
    <property type="term" value="P:rRNA catabolic process"/>
    <property type="evidence" value="ECO:0007669"/>
    <property type="project" value="TreeGrafter"/>
</dbReference>
<gene>
    <name evidence="2" type="ORF">CLG94_11570</name>
</gene>
<protein>
    <recommendedName>
        <fullName evidence="1">mRNA interferase</fullName>
        <ecNumber evidence="1">3.1.-.-</ecNumber>
    </recommendedName>
</protein>
<dbReference type="GO" id="GO:0016787">
    <property type="term" value="F:hydrolase activity"/>
    <property type="evidence" value="ECO:0007669"/>
    <property type="project" value="UniProtKB-KW"/>
</dbReference>
<keyword evidence="1" id="KW-0378">Hydrolase</keyword>
<dbReference type="InterPro" id="IPR011067">
    <property type="entry name" value="Plasmid_toxin/cell-grow_inhib"/>
</dbReference>
<evidence type="ECO:0000256" key="1">
    <source>
        <dbReference type="PIRNR" id="PIRNR033490"/>
    </source>
</evidence>
<dbReference type="AlphaFoldDB" id="A0A2T4TVG9"/>
<comment type="function">
    <text evidence="1">Toxic component of a type II toxin-antitoxin (TA) system.</text>
</comment>
<dbReference type="PIRSF" id="PIRSF033490">
    <property type="entry name" value="MazF"/>
    <property type="match status" value="1"/>
</dbReference>
<dbReference type="GO" id="GO:0003677">
    <property type="term" value="F:DNA binding"/>
    <property type="evidence" value="ECO:0007669"/>
    <property type="project" value="InterPro"/>
</dbReference>
<dbReference type="GO" id="GO:0006402">
    <property type="term" value="P:mRNA catabolic process"/>
    <property type="evidence" value="ECO:0007669"/>
    <property type="project" value="TreeGrafter"/>
</dbReference>
<keyword evidence="1" id="KW-0255">Endonuclease</keyword>
<keyword evidence="3" id="KW-1185">Reference proteome</keyword>
<name>A0A2T4TVG9_9BACT</name>
<dbReference type="EMBL" id="NVQC01000030">
    <property type="protein sequence ID" value="PTL35113.1"/>
    <property type="molecule type" value="Genomic_DNA"/>
</dbReference>
<reference evidence="2 3" key="1">
    <citation type="submission" date="2017-09" db="EMBL/GenBank/DDBJ databases">
        <title>Bloom of a denitrifying methanotroph, Candidatus Methylomirabilis limnetica, in a deep stratified lake.</title>
        <authorList>
            <person name="Graf J.S."/>
            <person name="Marchant H.K."/>
            <person name="Tienken D."/>
            <person name="Hach P.F."/>
            <person name="Brand A."/>
            <person name="Schubert C.J."/>
            <person name="Kuypers M.M."/>
            <person name="Milucka J."/>
        </authorList>
    </citation>
    <scope>NUCLEOTIDE SEQUENCE [LARGE SCALE GENOMIC DNA]</scope>
    <source>
        <strain evidence="2 3">Zug</strain>
    </source>
</reference>
<sequence length="125" mass="13190">MGELRASVRPVKRGEVYWASLSPRSGSEQQGTRPVIVVSHDAFNQTPGWRSVIVVPISTSGSQARRGPTTVLLPAGAGGLKKDSVALCHQVTTLDRSKLTSLAGILPPELLAQVGDGLRIAQDLP</sequence>
<evidence type="ECO:0000313" key="3">
    <source>
        <dbReference type="Proteomes" id="UP000241436"/>
    </source>
</evidence>
<accession>A0A2T4TVG9</accession>
<reference evidence="3" key="2">
    <citation type="journal article" date="2018" name="Environ. Microbiol.">
        <title>Bloom of a denitrifying methanotroph, 'Candidatus Methylomirabilis limnetica', in a deep stratified lake.</title>
        <authorList>
            <person name="Graf J.S."/>
            <person name="Mayr M.J."/>
            <person name="Marchant H.K."/>
            <person name="Tienken D."/>
            <person name="Hach P.F."/>
            <person name="Brand A."/>
            <person name="Schubert C.J."/>
            <person name="Kuypers M.M."/>
            <person name="Milucka J."/>
        </authorList>
    </citation>
    <scope>NUCLEOTIDE SEQUENCE [LARGE SCALE GENOMIC DNA]</scope>
    <source>
        <strain evidence="3">Zug</strain>
    </source>
</reference>
<dbReference type="PANTHER" id="PTHR33988:SF2">
    <property type="entry name" value="ENDORIBONUCLEASE MAZF"/>
    <property type="match status" value="1"/>
</dbReference>
<comment type="caution">
    <text evidence="2">The sequence shown here is derived from an EMBL/GenBank/DDBJ whole genome shotgun (WGS) entry which is preliminary data.</text>
</comment>
<comment type="similarity">
    <text evidence="1">Belongs to the PemK/MazF family.</text>
</comment>
<dbReference type="GO" id="GO:0004521">
    <property type="term" value="F:RNA endonuclease activity"/>
    <property type="evidence" value="ECO:0007669"/>
    <property type="project" value="TreeGrafter"/>
</dbReference>
<proteinExistence type="inferred from homology"/>
<keyword evidence="1" id="KW-0540">Nuclease</keyword>
<dbReference type="PANTHER" id="PTHR33988">
    <property type="entry name" value="ENDORIBONUCLEASE MAZF-RELATED"/>
    <property type="match status" value="1"/>
</dbReference>
<dbReference type="Pfam" id="PF02452">
    <property type="entry name" value="PemK_toxin"/>
    <property type="match status" value="1"/>
</dbReference>
<evidence type="ECO:0000313" key="2">
    <source>
        <dbReference type="EMBL" id="PTL35113.1"/>
    </source>
</evidence>